<dbReference type="EMBL" id="FUZU01000003">
    <property type="protein sequence ID" value="SKC81482.1"/>
    <property type="molecule type" value="Genomic_DNA"/>
</dbReference>
<feature type="transmembrane region" description="Helical" evidence="6">
    <location>
        <begin position="711"/>
        <end position="735"/>
    </location>
</feature>
<evidence type="ECO:0000256" key="4">
    <source>
        <dbReference type="ARBA" id="ARBA00022989"/>
    </source>
</evidence>
<sequence length="834" mass="92874">MLRSYFLVAWRNLLRNKVFSVINITGLTTGMAAVSLIYLYVYTEHSFDSFHSNSERIYRLPISYEQNGVAYRAGAGNHPALAPALKANFPEIETIARLSSSTISVPATTVSYEPAGGSAINFDETKLFYGDPEVLDIFDFPLVEGDKTNCLKEPFSLVMTRKTATKYFGAASGVGKTVRLNGVAYTVTGVLKDLPPNTHVNFDLLASYPVRNFGAEFWAWPEFLTYVRLAPGVDPRTLEKKFNAFLKPYFARQKSEYGYGTVIDLQPITEIHLKSNLEDEMVGNGSERTVYFVGLLGIFILAIAWINYINLSTAKSIDRAKEVGMRKVSGATRGQLILQFLLDAVLINIVAALLAIALVMMLLPAFEQLTGSPTGSILIATNELLNPSFWILPVAVLLTGVMVVGLYPSLLLSSFRPVSVLKGKFTKSATGIILRRGLVGFQYALSIVLIAGTLTISRQIDFMQQQDLGYHSEKMLIVKGPSNVDSTLAGRFMHFKDLQSKLPAVVKMARSTNVPGRTLPYVNAVRLFGHGMLDRVSAYTQTVDDQFFSTYEIPLLAGRNFTEDDRFSFPNLPNASSLIPPLDRTFRPEKNKIIINELLAKNLGFENPEDAIHQRVRFSLWDEFTGEIIGVVKNYHQTSLKESYDPILFFFGSYEQWPSISLRISSNNLPATLDKIKSNYATAFPGNPFDYFFLDDYFNQQYAPEHQFQQVFSVLTTLAIIISCLGLVGLGIFSVSQRIKEIGIRKVLGASLYSILSLFTRDSMKLVGIAYGLALPLVWLGVRWWLETFAFHIDMEWIIFLAPPVLLLLISLAVITAITLKTALANPVGSLRSE</sequence>
<feature type="transmembrane region" description="Helical" evidence="6">
    <location>
        <begin position="336"/>
        <end position="363"/>
    </location>
</feature>
<evidence type="ECO:0000313" key="10">
    <source>
        <dbReference type="Proteomes" id="UP000190961"/>
    </source>
</evidence>
<dbReference type="GO" id="GO:0022857">
    <property type="term" value="F:transmembrane transporter activity"/>
    <property type="evidence" value="ECO:0007669"/>
    <property type="project" value="TreeGrafter"/>
</dbReference>
<evidence type="ECO:0000256" key="5">
    <source>
        <dbReference type="ARBA" id="ARBA00023136"/>
    </source>
</evidence>
<protein>
    <submittedName>
        <fullName evidence="9">Putative ABC transport system permease protein</fullName>
    </submittedName>
</protein>
<evidence type="ECO:0000259" key="8">
    <source>
        <dbReference type="Pfam" id="PF12704"/>
    </source>
</evidence>
<feature type="domain" description="ABC3 transporter permease C-terminal" evidence="7">
    <location>
        <begin position="714"/>
        <end position="823"/>
    </location>
</feature>
<dbReference type="GO" id="GO:0005886">
    <property type="term" value="C:plasma membrane"/>
    <property type="evidence" value="ECO:0007669"/>
    <property type="project" value="UniProtKB-SubCell"/>
</dbReference>
<dbReference type="RefSeq" id="WP_079688532.1">
    <property type="nucleotide sequence ID" value="NZ_FUZU01000003.1"/>
</dbReference>
<feature type="transmembrane region" description="Helical" evidence="6">
    <location>
        <begin position="390"/>
        <end position="412"/>
    </location>
</feature>
<accession>A0A1T5LZT8</accession>
<comment type="subcellular location">
    <subcellularLocation>
        <location evidence="1">Cell membrane</location>
        <topology evidence="1">Multi-pass membrane protein</topology>
    </subcellularLocation>
</comment>
<dbReference type="OrthoDB" id="8735006at2"/>
<dbReference type="Pfam" id="PF02687">
    <property type="entry name" value="FtsX"/>
    <property type="match status" value="2"/>
</dbReference>
<dbReference type="Pfam" id="PF12704">
    <property type="entry name" value="MacB_PCD"/>
    <property type="match status" value="1"/>
</dbReference>
<reference evidence="9 10" key="1">
    <citation type="submission" date="2017-02" db="EMBL/GenBank/DDBJ databases">
        <authorList>
            <person name="Peterson S.W."/>
        </authorList>
    </citation>
    <scope>NUCLEOTIDE SEQUENCE [LARGE SCALE GENOMIC DNA]</scope>
    <source>
        <strain evidence="9 10">DSM 25262</strain>
    </source>
</reference>
<keyword evidence="4 6" id="KW-1133">Transmembrane helix</keyword>
<organism evidence="9 10">
    <name type="scientific">Ohtaekwangia koreensis</name>
    <dbReference type="NCBI Taxonomy" id="688867"/>
    <lineage>
        <taxon>Bacteria</taxon>
        <taxon>Pseudomonadati</taxon>
        <taxon>Bacteroidota</taxon>
        <taxon>Cytophagia</taxon>
        <taxon>Cytophagales</taxon>
        <taxon>Fulvivirgaceae</taxon>
        <taxon>Ohtaekwangia</taxon>
    </lineage>
</organism>
<proteinExistence type="predicted"/>
<keyword evidence="3 6" id="KW-0812">Transmembrane</keyword>
<feature type="domain" description="MacB-like periplasmic core" evidence="8">
    <location>
        <begin position="20"/>
        <end position="243"/>
    </location>
</feature>
<dbReference type="Proteomes" id="UP000190961">
    <property type="component" value="Unassembled WGS sequence"/>
</dbReference>
<feature type="transmembrane region" description="Helical" evidence="6">
    <location>
        <begin position="433"/>
        <end position="456"/>
    </location>
</feature>
<dbReference type="InterPro" id="IPR003838">
    <property type="entry name" value="ABC3_permease_C"/>
</dbReference>
<evidence type="ECO:0000259" key="7">
    <source>
        <dbReference type="Pfam" id="PF02687"/>
    </source>
</evidence>
<feature type="domain" description="ABC3 transporter permease C-terminal" evidence="7">
    <location>
        <begin position="295"/>
        <end position="412"/>
    </location>
</feature>
<dbReference type="AlphaFoldDB" id="A0A1T5LZT8"/>
<evidence type="ECO:0000313" key="9">
    <source>
        <dbReference type="EMBL" id="SKC81482.1"/>
    </source>
</evidence>
<dbReference type="InterPro" id="IPR025857">
    <property type="entry name" value="MacB_PCD"/>
</dbReference>
<feature type="transmembrane region" description="Helical" evidence="6">
    <location>
        <begin position="290"/>
        <end position="311"/>
    </location>
</feature>
<evidence type="ECO:0000256" key="3">
    <source>
        <dbReference type="ARBA" id="ARBA00022692"/>
    </source>
</evidence>
<evidence type="ECO:0000256" key="1">
    <source>
        <dbReference type="ARBA" id="ARBA00004651"/>
    </source>
</evidence>
<name>A0A1T5LZT8_9BACT</name>
<feature type="transmembrane region" description="Helical" evidence="6">
    <location>
        <begin position="766"/>
        <end position="786"/>
    </location>
</feature>
<dbReference type="STRING" id="688867.SAMN05660236_3960"/>
<feature type="transmembrane region" description="Helical" evidence="6">
    <location>
        <begin position="798"/>
        <end position="820"/>
    </location>
</feature>
<keyword evidence="2" id="KW-1003">Cell membrane</keyword>
<dbReference type="InterPro" id="IPR050250">
    <property type="entry name" value="Macrolide_Exporter_MacB"/>
</dbReference>
<keyword evidence="5 6" id="KW-0472">Membrane</keyword>
<feature type="transmembrane region" description="Helical" evidence="6">
    <location>
        <begin position="21"/>
        <end position="41"/>
    </location>
</feature>
<keyword evidence="10" id="KW-1185">Reference proteome</keyword>
<evidence type="ECO:0000256" key="6">
    <source>
        <dbReference type="SAM" id="Phobius"/>
    </source>
</evidence>
<dbReference type="PANTHER" id="PTHR30572:SF18">
    <property type="entry name" value="ABC-TYPE MACROLIDE FAMILY EXPORT SYSTEM PERMEASE COMPONENT 2"/>
    <property type="match status" value="1"/>
</dbReference>
<gene>
    <name evidence="9" type="ORF">SAMN05660236_3960</name>
</gene>
<dbReference type="PANTHER" id="PTHR30572">
    <property type="entry name" value="MEMBRANE COMPONENT OF TRANSPORTER-RELATED"/>
    <property type="match status" value="1"/>
</dbReference>
<evidence type="ECO:0000256" key="2">
    <source>
        <dbReference type="ARBA" id="ARBA00022475"/>
    </source>
</evidence>